<evidence type="ECO:0000259" key="3">
    <source>
        <dbReference type="Pfam" id="PF13739"/>
    </source>
</evidence>
<dbReference type="InterPro" id="IPR037126">
    <property type="entry name" value="PdaC/RsiV-like_sf"/>
</dbReference>
<dbReference type="RefSeq" id="WP_344909046.1">
    <property type="nucleotide sequence ID" value="NZ_BAAAYO010000007.1"/>
</dbReference>
<dbReference type="InterPro" id="IPR025303">
    <property type="entry name" value="PdaC"/>
</dbReference>
<dbReference type="InterPro" id="IPR036582">
    <property type="entry name" value="Mao_N_sf"/>
</dbReference>
<feature type="domain" description="Deacetylase PdaC" evidence="3">
    <location>
        <begin position="187"/>
        <end position="280"/>
    </location>
</feature>
<evidence type="ECO:0000313" key="5">
    <source>
        <dbReference type="Proteomes" id="UP001589619"/>
    </source>
</evidence>
<organism evidence="4 5">
    <name type="scientific">Paenibacillus hodogayensis</name>
    <dbReference type="NCBI Taxonomy" id="279208"/>
    <lineage>
        <taxon>Bacteria</taxon>
        <taxon>Bacillati</taxon>
        <taxon>Bacillota</taxon>
        <taxon>Bacilli</taxon>
        <taxon>Bacillales</taxon>
        <taxon>Paenibacillaceae</taxon>
        <taxon>Paenibacillus</taxon>
    </lineage>
</organism>
<dbReference type="InterPro" id="IPR021729">
    <property type="entry name" value="DUF3298"/>
</dbReference>
<evidence type="ECO:0000259" key="1">
    <source>
        <dbReference type="Pfam" id="PF07833"/>
    </source>
</evidence>
<gene>
    <name evidence="4" type="ORF">ACFFNY_25840</name>
</gene>
<dbReference type="Gene3D" id="3.30.565.40">
    <property type="entry name" value="Fervidobacterium nodosum Rt17-B1 like"/>
    <property type="match status" value="1"/>
</dbReference>
<protein>
    <submittedName>
        <fullName evidence="4">PdaC/SigV domain-containing protein</fullName>
    </submittedName>
</protein>
<accession>A0ABV5W385</accession>
<dbReference type="Gene3D" id="3.30.457.10">
    <property type="entry name" value="Copper amine oxidase-like, N-terminal domain"/>
    <property type="match status" value="1"/>
</dbReference>
<keyword evidence="5" id="KW-1185">Reference proteome</keyword>
<dbReference type="InterPro" id="IPR012854">
    <property type="entry name" value="Cu_amine_oxidase-like_N"/>
</dbReference>
<dbReference type="Pfam" id="PF13739">
    <property type="entry name" value="PdaC"/>
    <property type="match status" value="1"/>
</dbReference>
<sequence>MRRIPDYETTSRIGARKPVRRSRSMLLALCAGFLLAAAGPVAIGLPSAHVQAEAGSSLTLVSRSIAIDGKSVTLPTANVSGNTYIGLRSLNEKLNLTTDWNAAKRIITVTGRGRSLTLEADSGTYTLNDQHVYGLPAIIQDGTTYVPLRLLLEMMGYDISYDPATRAIGIETIAENILTIQTSTITEEQTKQSLRVHYPQIAGFAKEDVQHSINAFLKEEAETHAKWGREELAKAAAANAEETIRPVSYEGNYRITYNRDDRLSLYVDYYIFTGGAHGLTVRQPYTFDLTTGKLLSLKDVAKGDPNYVNTINQIIRTHISEAGLTMLAPFESIEPERDFFLKNDAVVIYFEQYEYTPYAAGMPEFEIPFDAFGR</sequence>
<dbReference type="Pfam" id="PF07833">
    <property type="entry name" value="Cu_amine_oxidN1"/>
    <property type="match status" value="1"/>
</dbReference>
<dbReference type="SUPFAM" id="SSF55383">
    <property type="entry name" value="Copper amine oxidase, domain N"/>
    <property type="match status" value="1"/>
</dbReference>
<feature type="domain" description="Copper amine oxidase-like N-terminal" evidence="1">
    <location>
        <begin position="67"/>
        <end position="168"/>
    </location>
</feature>
<feature type="domain" description="DUF3298" evidence="2">
    <location>
        <begin position="298"/>
        <end position="370"/>
    </location>
</feature>
<dbReference type="Gene3D" id="3.90.640.20">
    <property type="entry name" value="Heat-shock cognate protein, ATPase"/>
    <property type="match status" value="1"/>
</dbReference>
<dbReference type="Proteomes" id="UP001589619">
    <property type="component" value="Unassembled WGS sequence"/>
</dbReference>
<name>A0ABV5W385_9BACL</name>
<comment type="caution">
    <text evidence="4">The sequence shown here is derived from an EMBL/GenBank/DDBJ whole genome shotgun (WGS) entry which is preliminary data.</text>
</comment>
<reference evidence="4 5" key="1">
    <citation type="submission" date="2024-09" db="EMBL/GenBank/DDBJ databases">
        <authorList>
            <person name="Sun Q."/>
            <person name="Mori K."/>
        </authorList>
    </citation>
    <scope>NUCLEOTIDE SEQUENCE [LARGE SCALE GENOMIC DNA]</scope>
    <source>
        <strain evidence="4 5">JCM 12520</strain>
    </source>
</reference>
<evidence type="ECO:0000313" key="4">
    <source>
        <dbReference type="EMBL" id="MFB9755011.1"/>
    </source>
</evidence>
<dbReference type="Pfam" id="PF11738">
    <property type="entry name" value="DUF3298"/>
    <property type="match status" value="1"/>
</dbReference>
<evidence type="ECO:0000259" key="2">
    <source>
        <dbReference type="Pfam" id="PF11738"/>
    </source>
</evidence>
<proteinExistence type="predicted"/>
<dbReference type="EMBL" id="JBHMAG010000017">
    <property type="protein sequence ID" value="MFB9755011.1"/>
    <property type="molecule type" value="Genomic_DNA"/>
</dbReference>